<dbReference type="Gene3D" id="1.10.10.10">
    <property type="entry name" value="Winged helix-like DNA-binding domain superfamily/Winged helix DNA-binding domain"/>
    <property type="match status" value="1"/>
</dbReference>
<keyword evidence="3" id="KW-1185">Reference proteome</keyword>
<dbReference type="InterPro" id="IPR021660">
    <property type="entry name" value="DUF3253"/>
</dbReference>
<evidence type="ECO:0000313" key="2">
    <source>
        <dbReference type="EMBL" id="WWF06516.1"/>
    </source>
</evidence>
<gene>
    <name evidence="2" type="ORF">N5P18_06505</name>
</gene>
<dbReference type="SUPFAM" id="SSF46785">
    <property type="entry name" value="Winged helix' DNA-binding domain"/>
    <property type="match status" value="1"/>
</dbReference>
<dbReference type="InterPro" id="IPR036388">
    <property type="entry name" value="WH-like_DNA-bd_sf"/>
</dbReference>
<evidence type="ECO:0000256" key="1">
    <source>
        <dbReference type="SAM" id="MobiDB-lite"/>
    </source>
</evidence>
<dbReference type="Pfam" id="PF11625">
    <property type="entry name" value="DUF3253"/>
    <property type="match status" value="1"/>
</dbReference>
<sequence>MPHHTRDGSSSDRGDGSDGVEHVDDGRYVLVDGRRWRASDPAIPDALRAELVSELMAARRAVRTDPGTARPRVHDAKVALGERGHPWWEDADDQARRERIAATFRVLLRHRDPRSACPSDIARAVGGQGWRDLMDEVRAVAAALAADGTLVVTQGGQPVDVRTARGPVRVVAGPRLGAPSGS</sequence>
<dbReference type="Proteomes" id="UP001381003">
    <property type="component" value="Chromosome"/>
</dbReference>
<protein>
    <submittedName>
        <fullName evidence="2">DUF3253 domain-containing protein</fullName>
    </submittedName>
</protein>
<accession>A0ABZ2FHA3</accession>
<organism evidence="2 3">
    <name type="scientific">Janibacter terrae</name>
    <dbReference type="NCBI Taxonomy" id="103817"/>
    <lineage>
        <taxon>Bacteria</taxon>
        <taxon>Bacillati</taxon>
        <taxon>Actinomycetota</taxon>
        <taxon>Actinomycetes</taxon>
        <taxon>Micrococcales</taxon>
        <taxon>Intrasporangiaceae</taxon>
        <taxon>Janibacter</taxon>
    </lineage>
</organism>
<reference evidence="2 3" key="1">
    <citation type="submission" date="2022-09" db="EMBL/GenBank/DDBJ databases">
        <title>Complete genome sequence of Janibacter terrae strain COS04-44, PCL-degrading bacteria isolated from oil spilled coast.</title>
        <authorList>
            <person name="Park H."/>
            <person name="Kim J.Y."/>
            <person name="An S.H."/>
            <person name="Lee C.M."/>
            <person name="Weon H.-Y."/>
        </authorList>
    </citation>
    <scope>NUCLEOTIDE SEQUENCE [LARGE SCALE GENOMIC DNA]</scope>
    <source>
        <strain evidence="2 3">COS04-44</strain>
    </source>
</reference>
<evidence type="ECO:0000313" key="3">
    <source>
        <dbReference type="Proteomes" id="UP001381003"/>
    </source>
</evidence>
<proteinExistence type="predicted"/>
<feature type="region of interest" description="Disordered" evidence="1">
    <location>
        <begin position="1"/>
        <end position="24"/>
    </location>
</feature>
<dbReference type="EMBL" id="CP104874">
    <property type="protein sequence ID" value="WWF06516.1"/>
    <property type="molecule type" value="Genomic_DNA"/>
</dbReference>
<dbReference type="RefSeq" id="WP_068327523.1">
    <property type="nucleotide sequence ID" value="NZ_CP104874.1"/>
</dbReference>
<dbReference type="InterPro" id="IPR036390">
    <property type="entry name" value="WH_DNA-bd_sf"/>
</dbReference>
<name>A0ABZ2FHA3_9MICO</name>